<name>A0A2B5XPN8_9BACI</name>
<evidence type="ECO:0000313" key="2">
    <source>
        <dbReference type="EMBL" id="PHD69928.1"/>
    </source>
</evidence>
<dbReference type="InterPro" id="IPR027417">
    <property type="entry name" value="P-loop_NTPase"/>
</dbReference>
<comment type="caution">
    <text evidence="2">The sequence shown here is derived from an EMBL/GenBank/DDBJ whole genome shotgun (WGS) entry which is preliminary data.</text>
</comment>
<dbReference type="GO" id="GO:0005524">
    <property type="term" value="F:ATP binding"/>
    <property type="evidence" value="ECO:0007669"/>
    <property type="project" value="UniProtKB-KW"/>
</dbReference>
<dbReference type="GO" id="GO:0016887">
    <property type="term" value="F:ATP hydrolysis activity"/>
    <property type="evidence" value="ECO:0007669"/>
    <property type="project" value="InterPro"/>
</dbReference>
<accession>A0A2B5XPN8</accession>
<reference evidence="2 3" key="1">
    <citation type="submission" date="2017-09" db="EMBL/GenBank/DDBJ databases">
        <title>Large-scale bioinformatics analysis of Bacillus genomes uncovers conserved roles of natural products in bacterial physiology.</title>
        <authorList>
            <consortium name="Agbiome Team Llc"/>
            <person name="Bleich R.M."/>
            <person name="Grubbs K.J."/>
            <person name="Santa Maria K.C."/>
            <person name="Allen S.E."/>
            <person name="Farag S."/>
            <person name="Shank E.A."/>
            <person name="Bowers A."/>
        </authorList>
    </citation>
    <scope>NUCLEOTIDE SEQUENCE [LARGE SCALE GENOMIC DNA]</scope>
    <source>
        <strain evidence="2 3">AFS044250</strain>
    </source>
</reference>
<dbReference type="SUPFAM" id="SSF52540">
    <property type="entry name" value="P-loop containing nucleoside triphosphate hydrolases"/>
    <property type="match status" value="1"/>
</dbReference>
<dbReference type="InterPro" id="IPR052026">
    <property type="entry name" value="ExeA_AAA_ATPase_DNA-bind"/>
</dbReference>
<dbReference type="Proteomes" id="UP000225997">
    <property type="component" value="Unassembled WGS sequence"/>
</dbReference>
<dbReference type="EMBL" id="NUSQ01000057">
    <property type="protein sequence ID" value="PHD69928.1"/>
    <property type="molecule type" value="Genomic_DNA"/>
</dbReference>
<gene>
    <name evidence="2" type="ORF">COF40_14175</name>
</gene>
<proteinExistence type="predicted"/>
<organism evidence="2 3">
    <name type="scientific">Bacillus toyonensis</name>
    <dbReference type="NCBI Taxonomy" id="155322"/>
    <lineage>
        <taxon>Bacteria</taxon>
        <taxon>Bacillati</taxon>
        <taxon>Bacillota</taxon>
        <taxon>Bacilli</taxon>
        <taxon>Bacillales</taxon>
        <taxon>Bacillaceae</taxon>
        <taxon>Bacillus</taxon>
        <taxon>Bacillus cereus group</taxon>
    </lineage>
</organism>
<protein>
    <submittedName>
        <fullName evidence="2">ATP-binding protein</fullName>
    </submittedName>
</protein>
<dbReference type="PANTHER" id="PTHR35894">
    <property type="entry name" value="GENERAL SECRETION PATHWAY PROTEIN A-RELATED"/>
    <property type="match status" value="1"/>
</dbReference>
<sequence length="278" mass="32723">MNKQSHFIETKEYKKFAEFCDACAEFKYIGICHGLPGVGKTISARQYANWNYTHSKINEFSVYSDHGKNIKDDTILKSNTVFHTAPSVRPSRLYDMIKHTCFNLQMSKDGYLAIRDNYENNWTSSFKKADEFSMIDLIIIDEIDRLKFPTLEILRDIYDQHNVGMVFIGMPGIEKRLSRYPQLYSRVGFIHEFKKLTPTEMKHILTYKWEKLGNKLHYENFEDYEAVNTIIKMSRGNFRLLERLFSQIERIMKINHLDKITTEVVDVARDSLVIGENE</sequence>
<dbReference type="Gene3D" id="3.40.50.300">
    <property type="entry name" value="P-loop containing nucleotide triphosphate hydrolases"/>
    <property type="match status" value="1"/>
</dbReference>
<evidence type="ECO:0000313" key="3">
    <source>
        <dbReference type="Proteomes" id="UP000225997"/>
    </source>
</evidence>
<dbReference type="Pfam" id="PF13401">
    <property type="entry name" value="AAA_22"/>
    <property type="match status" value="1"/>
</dbReference>
<keyword evidence="2" id="KW-0547">Nucleotide-binding</keyword>
<keyword evidence="2" id="KW-0067">ATP-binding</keyword>
<feature type="domain" description="ORC1/DEAH AAA+ ATPase" evidence="1">
    <location>
        <begin position="27"/>
        <end position="177"/>
    </location>
</feature>
<dbReference type="AlphaFoldDB" id="A0A2B5XPN8"/>
<dbReference type="RefSeq" id="WP_100063432.1">
    <property type="nucleotide sequence ID" value="NZ_NUSQ01000057.1"/>
</dbReference>
<dbReference type="PANTHER" id="PTHR35894:SF1">
    <property type="entry name" value="PHOSPHORIBULOKINASE _ URIDINE KINASE FAMILY"/>
    <property type="match status" value="1"/>
</dbReference>
<dbReference type="InterPro" id="IPR049945">
    <property type="entry name" value="AAA_22"/>
</dbReference>
<evidence type="ECO:0000259" key="1">
    <source>
        <dbReference type="Pfam" id="PF13401"/>
    </source>
</evidence>